<sequence>MGSFSCFRCFRAARSICAPVTTVIGFSLMLLYVFILYQPTRGPGIRQRLGWQSWDVVNINAAPQVKPPPELPSTDDSENDSAVDWWNITQPEASIDYSSLPLDTWSPLLPHNTGLSEIAIKQCPVDPEVAGSLCSPPSTTEQDAIKGSWVRVPRNLNLEGNYLSGYLNIYYRRTRRQDINLITELRLYSENQQPETLENWHKVETSTRAGMYGLSPLYLWYRVGKTAGEMTSEERGNIITELDLLYGQDIPWYGFNKLEPPTLEPGKKVEATWITFRRGVKAPPRAPPLHFSHSGKFKILQVADLHFSVSQGTCRDTILSPCEHSDNLTQTLVGHVIDQEKPDLVVFTGDQLNGQGSSWDPKSVLAKFARAVTDKGIPWAVVFGNHDEEDGMAKEQQVALMKSLPYSLVERGPKDVHGVGNYLLKVYSPDASRTHTLSLYFLDSGSYTKGVLDWFGFFTPTEYDWIRTSQINWFLQESSSIPEIERPFRPDTGKDLGSAWGRQDDQITPGIRKLAKPNALMFFHIPLPESYSKADRDPTTGKALDVGISGQEPPGHAKKSDKFFENGILKATESARGPNTGIPEVKVIGNGHCHITENCRRVKGVWLCFGGGGSYSGYSKIGFDRRFRIYDISDFGETIRTYKRTEKDAIIDEMILAGTGAPSLT</sequence>
<evidence type="ECO:0000256" key="1">
    <source>
        <dbReference type="SAM" id="Phobius"/>
    </source>
</evidence>
<comment type="caution">
    <text evidence="3">The sequence shown here is derived from an EMBL/GenBank/DDBJ whole genome shotgun (WGS) entry which is preliminary data.</text>
</comment>
<dbReference type="SUPFAM" id="SSF56300">
    <property type="entry name" value="Metallo-dependent phosphatases"/>
    <property type="match status" value="1"/>
</dbReference>
<dbReference type="Gene3D" id="3.60.21.10">
    <property type="match status" value="1"/>
</dbReference>
<dbReference type="EMBL" id="JAACJL010000058">
    <property type="protein sequence ID" value="KAF4610569.1"/>
    <property type="molecule type" value="Genomic_DNA"/>
</dbReference>
<dbReference type="Pfam" id="PF00149">
    <property type="entry name" value="Metallophos"/>
    <property type="match status" value="1"/>
</dbReference>
<feature type="domain" description="Calcineurin-like phosphoesterase" evidence="2">
    <location>
        <begin position="297"/>
        <end position="401"/>
    </location>
</feature>
<dbReference type="Gene3D" id="2.100.10.50">
    <property type="match status" value="1"/>
</dbReference>
<evidence type="ECO:0000313" key="4">
    <source>
        <dbReference type="Proteomes" id="UP000521872"/>
    </source>
</evidence>
<dbReference type="PANTHER" id="PTHR32440">
    <property type="entry name" value="PHOSPHATASE DCR2-RELATED-RELATED"/>
    <property type="match status" value="1"/>
</dbReference>
<dbReference type="GO" id="GO:0005737">
    <property type="term" value="C:cytoplasm"/>
    <property type="evidence" value="ECO:0007669"/>
    <property type="project" value="TreeGrafter"/>
</dbReference>
<accession>A0A8H4QGJ4</accession>
<dbReference type="GO" id="GO:0004721">
    <property type="term" value="F:phosphoprotein phosphatase activity"/>
    <property type="evidence" value="ECO:0007669"/>
    <property type="project" value="TreeGrafter"/>
</dbReference>
<keyword evidence="1" id="KW-0812">Transmembrane</keyword>
<keyword evidence="1" id="KW-1133">Transmembrane helix</keyword>
<dbReference type="Proteomes" id="UP000521872">
    <property type="component" value="Unassembled WGS sequence"/>
</dbReference>
<organism evidence="3 4">
    <name type="scientific">Agrocybe pediades</name>
    <dbReference type="NCBI Taxonomy" id="84607"/>
    <lineage>
        <taxon>Eukaryota</taxon>
        <taxon>Fungi</taxon>
        <taxon>Dikarya</taxon>
        <taxon>Basidiomycota</taxon>
        <taxon>Agaricomycotina</taxon>
        <taxon>Agaricomycetes</taxon>
        <taxon>Agaricomycetidae</taxon>
        <taxon>Agaricales</taxon>
        <taxon>Agaricineae</taxon>
        <taxon>Strophariaceae</taxon>
        <taxon>Agrocybe</taxon>
    </lineage>
</organism>
<dbReference type="CDD" id="cd07383">
    <property type="entry name" value="MPP_Dcr2"/>
    <property type="match status" value="1"/>
</dbReference>
<keyword evidence="1" id="KW-0472">Membrane</keyword>
<gene>
    <name evidence="3" type="ORF">D9613_006870</name>
</gene>
<reference evidence="3 4" key="1">
    <citation type="submission" date="2019-12" db="EMBL/GenBank/DDBJ databases">
        <authorList>
            <person name="Floudas D."/>
            <person name="Bentzer J."/>
            <person name="Ahren D."/>
            <person name="Johansson T."/>
            <person name="Persson P."/>
            <person name="Tunlid A."/>
        </authorList>
    </citation>
    <scope>NUCLEOTIDE SEQUENCE [LARGE SCALE GENOMIC DNA]</scope>
    <source>
        <strain evidence="3 4">CBS 102.39</strain>
    </source>
</reference>
<feature type="transmembrane region" description="Helical" evidence="1">
    <location>
        <begin position="12"/>
        <end position="37"/>
    </location>
</feature>
<proteinExistence type="predicted"/>
<dbReference type="InterPro" id="IPR004843">
    <property type="entry name" value="Calcineurin-like_PHP"/>
</dbReference>
<name>A0A8H4QGJ4_9AGAR</name>
<keyword evidence="4" id="KW-1185">Reference proteome</keyword>
<protein>
    <recommendedName>
        <fullName evidence="2">Calcineurin-like phosphoesterase domain-containing protein</fullName>
    </recommendedName>
</protein>
<dbReference type="PANTHER" id="PTHR32440:SF0">
    <property type="entry name" value="PHOSPHATASE DCR2-RELATED"/>
    <property type="match status" value="1"/>
</dbReference>
<evidence type="ECO:0000259" key="2">
    <source>
        <dbReference type="Pfam" id="PF00149"/>
    </source>
</evidence>
<dbReference type="AlphaFoldDB" id="A0A8H4QGJ4"/>
<evidence type="ECO:0000313" key="3">
    <source>
        <dbReference type="EMBL" id="KAF4610569.1"/>
    </source>
</evidence>
<dbReference type="InterPro" id="IPR029052">
    <property type="entry name" value="Metallo-depent_PP-like"/>
</dbReference>